<dbReference type="Proteomes" id="UP000697297">
    <property type="component" value="Unassembled WGS sequence"/>
</dbReference>
<feature type="compositionally biased region" description="Polar residues" evidence="2">
    <location>
        <begin position="80"/>
        <end position="89"/>
    </location>
</feature>
<dbReference type="EMBL" id="JAHLUN010000011">
    <property type="protein sequence ID" value="KAG7763255.1"/>
    <property type="molecule type" value="Genomic_DNA"/>
</dbReference>
<dbReference type="PANTHER" id="PTHR46430:SF1">
    <property type="entry name" value="CHITIN SYNTHASE REGULATOR SKT5-RELATED"/>
    <property type="match status" value="1"/>
</dbReference>
<dbReference type="InterPro" id="IPR051726">
    <property type="entry name" value="Chitin_Synth_Reg"/>
</dbReference>
<feature type="region of interest" description="Disordered" evidence="2">
    <location>
        <begin position="119"/>
        <end position="166"/>
    </location>
</feature>
<keyword evidence="1" id="KW-0677">Repeat</keyword>
<dbReference type="Pfam" id="PF08238">
    <property type="entry name" value="Sel1"/>
    <property type="match status" value="7"/>
</dbReference>
<sequence length="555" mass="60973">MLFFITWYVSRWPIAEQTPDLLVNKSRQAGGGLLVVRSRLLIDSGPTADLRSAVVCHKSASTHTSPLSIHPPSCPHSSPGYTASSSKESLPNSFVSAQQTLASAELDSHAHSRNVAALLSVSSEPEAPQKTERKTPARSVETTPSIPESPLGLRKQDSETFSERSIPSHLSFTPKAEVFTQNHIISPVLHLSNVTDSHEFLQHTLGPSAVSLVSTGKVLELYGRNAKRIRDPEVQFSYAQILVRNGLTAKTDEAADKKKRKEYLLEAHDLLKRSSRGGCVDAQYFLGDSYAVGMFGKSDDSKALSYFEAAGKARHAEGAYRTAVCYRKGWGCSPDSRKVVKFLEIAALNNHPVAMMEYGIYCFKGLMGLPDDIITKRQGISWLKRATEAASELSCAAPYELGMIFLKGFRDIVIQDTKYAIKLFFHAASLGHAKSASLLGKLYEVGKLVEPNADLSIHFYNMAASSGDVEGMMGLCSWYFVGSDNLKQDYDEAFAWGLRAAGCGMVKAMLLLQRFYELGIGCEKDLAKAKHWGDLASRSAGVSSERKRRTWEQKD</sequence>
<evidence type="ECO:0000313" key="4">
    <source>
        <dbReference type="Proteomes" id="UP000697297"/>
    </source>
</evidence>
<organism evidence="3 4">
    <name type="scientific">Ogataea haglerorum</name>
    <dbReference type="NCBI Taxonomy" id="1937702"/>
    <lineage>
        <taxon>Eukaryota</taxon>
        <taxon>Fungi</taxon>
        <taxon>Dikarya</taxon>
        <taxon>Ascomycota</taxon>
        <taxon>Saccharomycotina</taxon>
        <taxon>Pichiomycetes</taxon>
        <taxon>Pichiales</taxon>
        <taxon>Pichiaceae</taxon>
        <taxon>Ogataea</taxon>
    </lineage>
</organism>
<accession>A0ABQ7RCS7</accession>
<dbReference type="PANTHER" id="PTHR46430">
    <property type="entry name" value="PROTEIN SKT5-RELATED"/>
    <property type="match status" value="1"/>
</dbReference>
<evidence type="ECO:0008006" key="5">
    <source>
        <dbReference type="Google" id="ProtNLM"/>
    </source>
</evidence>
<name>A0ABQ7RCS7_9ASCO</name>
<protein>
    <recommendedName>
        <fullName evidence="5">HCP-like protein</fullName>
    </recommendedName>
</protein>
<evidence type="ECO:0000256" key="1">
    <source>
        <dbReference type="ARBA" id="ARBA00022737"/>
    </source>
</evidence>
<reference evidence="3 4" key="1">
    <citation type="journal article" date="2021" name="G3 (Bethesda)">
        <title>Genomic diversity, chromosomal rearrangements, and interspecies hybridization in the ogataea polymorpha species complex.</title>
        <authorList>
            <person name="Hanson S.J."/>
            <person name="Cinneide E.O."/>
            <person name="Salzberg L.I."/>
            <person name="Wolfe K.H."/>
            <person name="McGowan J."/>
            <person name="Fitzpatrick D.A."/>
            <person name="Matlin K."/>
        </authorList>
    </citation>
    <scope>NUCLEOTIDE SEQUENCE [LARGE SCALE GENOMIC DNA]</scope>
    <source>
        <strain evidence="3">81-436-3</strain>
    </source>
</reference>
<evidence type="ECO:0000313" key="3">
    <source>
        <dbReference type="EMBL" id="KAG7763255.1"/>
    </source>
</evidence>
<feature type="region of interest" description="Disordered" evidence="2">
    <location>
        <begin position="62"/>
        <end position="89"/>
    </location>
</feature>
<keyword evidence="4" id="KW-1185">Reference proteome</keyword>
<feature type="compositionally biased region" description="Low complexity" evidence="2">
    <location>
        <begin position="65"/>
        <end position="79"/>
    </location>
</feature>
<evidence type="ECO:0000256" key="2">
    <source>
        <dbReference type="SAM" id="MobiDB-lite"/>
    </source>
</evidence>
<dbReference type="Gene3D" id="1.25.40.10">
    <property type="entry name" value="Tetratricopeptide repeat domain"/>
    <property type="match status" value="1"/>
</dbReference>
<comment type="caution">
    <text evidence="3">The sequence shown here is derived from an EMBL/GenBank/DDBJ whole genome shotgun (WGS) entry which is preliminary data.</text>
</comment>
<gene>
    <name evidence="3" type="ORF">KL946_004071</name>
</gene>
<dbReference type="InterPro" id="IPR011990">
    <property type="entry name" value="TPR-like_helical_dom_sf"/>
</dbReference>
<dbReference type="SMART" id="SM00671">
    <property type="entry name" value="SEL1"/>
    <property type="match status" value="7"/>
</dbReference>
<dbReference type="InterPro" id="IPR006597">
    <property type="entry name" value="Sel1-like"/>
</dbReference>
<dbReference type="SUPFAM" id="SSF81901">
    <property type="entry name" value="HCP-like"/>
    <property type="match status" value="2"/>
</dbReference>
<proteinExistence type="predicted"/>